<proteinExistence type="predicted"/>
<accession>A0A395MRS0</accession>
<keyword evidence="2" id="KW-1185">Reference proteome</keyword>
<dbReference type="AlphaFoldDB" id="A0A395MRS0"/>
<gene>
    <name evidence="1" type="ORF">FIE12Z_5052</name>
</gene>
<organism evidence="1 2">
    <name type="scientific">Fusarium flagelliforme</name>
    <dbReference type="NCBI Taxonomy" id="2675880"/>
    <lineage>
        <taxon>Eukaryota</taxon>
        <taxon>Fungi</taxon>
        <taxon>Dikarya</taxon>
        <taxon>Ascomycota</taxon>
        <taxon>Pezizomycotina</taxon>
        <taxon>Sordariomycetes</taxon>
        <taxon>Hypocreomycetidae</taxon>
        <taxon>Hypocreales</taxon>
        <taxon>Nectriaceae</taxon>
        <taxon>Fusarium</taxon>
        <taxon>Fusarium incarnatum-equiseti species complex</taxon>
    </lineage>
</organism>
<evidence type="ECO:0000313" key="1">
    <source>
        <dbReference type="EMBL" id="RFN50668.1"/>
    </source>
</evidence>
<dbReference type="Proteomes" id="UP000265631">
    <property type="component" value="Unassembled WGS sequence"/>
</dbReference>
<evidence type="ECO:0000313" key="2">
    <source>
        <dbReference type="Proteomes" id="UP000265631"/>
    </source>
</evidence>
<dbReference type="EMBL" id="PXXK01000129">
    <property type="protein sequence ID" value="RFN50668.1"/>
    <property type="molecule type" value="Genomic_DNA"/>
</dbReference>
<sequence length="121" mass="13410">MGRKLFSMVIIHNSSHGSGLFAKANLNHPNKGNMAGQGLKEMAKMICGYRSPAVSSVVCERDPGRTDYDFSFLQQRRTIVAFSVNFKEEELETEKAQGRAMTTSPGSCIRSRVIAWAHRSS</sequence>
<comment type="caution">
    <text evidence="1">The sequence shown here is derived from an EMBL/GenBank/DDBJ whole genome shotgun (WGS) entry which is preliminary data.</text>
</comment>
<name>A0A395MRS0_9HYPO</name>
<protein>
    <submittedName>
        <fullName evidence="1">Uncharacterized protein</fullName>
    </submittedName>
</protein>
<reference evidence="1 2" key="1">
    <citation type="journal article" date="2018" name="PLoS Pathog.">
        <title>Evolution of structural diversity of trichothecenes, a family of toxins produced by plant pathogenic and entomopathogenic fungi.</title>
        <authorList>
            <person name="Proctor R.H."/>
            <person name="McCormick S.P."/>
            <person name="Kim H.S."/>
            <person name="Cardoza R.E."/>
            <person name="Stanley A.M."/>
            <person name="Lindo L."/>
            <person name="Kelly A."/>
            <person name="Brown D.W."/>
            <person name="Lee T."/>
            <person name="Vaughan M.M."/>
            <person name="Alexander N.J."/>
            <person name="Busman M."/>
            <person name="Gutierrez S."/>
        </authorList>
    </citation>
    <scope>NUCLEOTIDE SEQUENCE [LARGE SCALE GENOMIC DNA]</scope>
    <source>
        <strain evidence="1 2">NRRL 13405</strain>
    </source>
</reference>